<comment type="function">
    <text evidence="7">May play the central regulatory role in sporulation. It may be an element of the effector pathway responsible for the activation of sporulation genes in response to nutritional stress. Spo0A may act in concert with spo0H (a sigma factor) to control the expression of some genes that are critical to the sporulation process.</text>
</comment>
<dbReference type="CDD" id="cd00383">
    <property type="entry name" value="trans_reg_C"/>
    <property type="match status" value="1"/>
</dbReference>
<dbReference type="PANTHER" id="PTHR48111">
    <property type="entry name" value="REGULATOR OF RPOS"/>
    <property type="match status" value="1"/>
</dbReference>
<dbReference type="Proteomes" id="UP000216411">
    <property type="component" value="Unassembled WGS sequence"/>
</dbReference>
<evidence type="ECO:0000313" key="14">
    <source>
        <dbReference type="Proteomes" id="UP000216411"/>
    </source>
</evidence>
<dbReference type="GO" id="GO:0032993">
    <property type="term" value="C:protein-DNA complex"/>
    <property type="evidence" value="ECO:0007669"/>
    <property type="project" value="TreeGrafter"/>
</dbReference>
<dbReference type="Gene3D" id="1.10.10.10">
    <property type="entry name" value="Winged helix-like DNA-binding domain superfamily/Winged helix DNA-binding domain"/>
    <property type="match status" value="1"/>
</dbReference>
<reference evidence="13" key="3">
    <citation type="submission" date="2018-07" db="EMBL/GenBank/DDBJ databases">
        <authorList>
            <person name="Quirk P.G."/>
            <person name="Krulwich T.A."/>
        </authorList>
    </citation>
    <scope>NUCLEOTIDE SEQUENCE</scope>
    <source>
        <strain evidence="13">CCRI-19302</strain>
    </source>
</reference>
<dbReference type="Pfam" id="PF00072">
    <property type="entry name" value="Response_reg"/>
    <property type="match status" value="1"/>
</dbReference>
<keyword evidence="3" id="KW-0902">Two-component regulatory system</keyword>
<feature type="DNA-binding region" description="OmpR/PhoB-type" evidence="9">
    <location>
        <begin position="129"/>
        <end position="227"/>
    </location>
</feature>
<evidence type="ECO:0000256" key="6">
    <source>
        <dbReference type="ARBA" id="ARBA00023163"/>
    </source>
</evidence>
<dbReference type="EMBL" id="NOKA02000001">
    <property type="protein sequence ID" value="RDY33107.1"/>
    <property type="molecule type" value="Genomic_DNA"/>
</dbReference>
<evidence type="ECO:0000256" key="4">
    <source>
        <dbReference type="ARBA" id="ARBA00023015"/>
    </source>
</evidence>
<dbReference type="PROSITE" id="PS51755">
    <property type="entry name" value="OMPR_PHOB"/>
    <property type="match status" value="1"/>
</dbReference>
<dbReference type="AlphaFoldDB" id="A0A318EUB0"/>
<reference evidence="13 14" key="1">
    <citation type="journal article" date="2017" name="Genome Announc.">
        <title>Draft Genome Sequence of a Sporulating and Motile Strain of Lachnotalea glycerini Isolated from Water in Quebec City, Canada.</title>
        <authorList>
            <person name="Maheux A.F."/>
            <person name="Boudreau D.K."/>
            <person name="Berube E."/>
            <person name="Boissinot M."/>
            <person name="Raymond F."/>
            <person name="Brodeur S."/>
            <person name="Corbeil J."/>
            <person name="Isabel S."/>
            <person name="Omar R.F."/>
            <person name="Bergeron M.G."/>
        </authorList>
    </citation>
    <scope>NUCLEOTIDE SEQUENCE [LARGE SCALE GENOMIC DNA]</scope>
    <source>
        <strain evidence="13 14">CCRI-19302</strain>
    </source>
</reference>
<dbReference type="OrthoDB" id="9790442at2"/>
<evidence type="ECO:0000313" key="15">
    <source>
        <dbReference type="Proteomes" id="UP000247523"/>
    </source>
</evidence>
<evidence type="ECO:0000259" key="10">
    <source>
        <dbReference type="PROSITE" id="PS50110"/>
    </source>
</evidence>
<feature type="modified residue" description="4-aspartylphosphate" evidence="8">
    <location>
        <position position="53"/>
    </location>
</feature>
<dbReference type="InterPro" id="IPR036388">
    <property type="entry name" value="WH-like_DNA-bd_sf"/>
</dbReference>
<keyword evidence="6" id="KW-0804">Transcription</keyword>
<reference evidence="12 15" key="2">
    <citation type="submission" date="2018-05" db="EMBL/GenBank/DDBJ databases">
        <title>Genomic Encyclopedia of Type Strains, Phase IV (KMG-IV): sequencing the most valuable type-strain genomes for metagenomic binning, comparative biology and taxonomic classification.</title>
        <authorList>
            <person name="Goeker M."/>
        </authorList>
    </citation>
    <scope>NUCLEOTIDE SEQUENCE [LARGE SCALE GENOMIC DNA]</scope>
    <source>
        <strain evidence="12 15">DSM 28816</strain>
    </source>
</reference>
<dbReference type="SMART" id="SM00862">
    <property type="entry name" value="Trans_reg_C"/>
    <property type="match status" value="1"/>
</dbReference>
<dbReference type="Gene3D" id="3.40.50.2300">
    <property type="match status" value="1"/>
</dbReference>
<dbReference type="SMART" id="SM00448">
    <property type="entry name" value="REC"/>
    <property type="match status" value="1"/>
</dbReference>
<evidence type="ECO:0000256" key="1">
    <source>
        <dbReference type="ARBA" id="ARBA00018672"/>
    </source>
</evidence>
<proteinExistence type="predicted"/>
<evidence type="ECO:0000256" key="3">
    <source>
        <dbReference type="ARBA" id="ARBA00023012"/>
    </source>
</evidence>
<dbReference type="GO" id="GO:0000976">
    <property type="term" value="F:transcription cis-regulatory region binding"/>
    <property type="evidence" value="ECO:0007669"/>
    <property type="project" value="TreeGrafter"/>
</dbReference>
<feature type="domain" description="OmpR/PhoB-type" evidence="11">
    <location>
        <begin position="129"/>
        <end position="227"/>
    </location>
</feature>
<evidence type="ECO:0000256" key="9">
    <source>
        <dbReference type="PROSITE-ProRule" id="PRU01091"/>
    </source>
</evidence>
<gene>
    <name evidence="12" type="ORF">C8E03_101462</name>
    <name evidence="13" type="ORF">CG710_000855</name>
</gene>
<dbReference type="InterPro" id="IPR039420">
    <property type="entry name" value="WalR-like"/>
</dbReference>
<dbReference type="Pfam" id="PF00486">
    <property type="entry name" value="Trans_reg_C"/>
    <property type="match status" value="1"/>
</dbReference>
<evidence type="ECO:0000256" key="5">
    <source>
        <dbReference type="ARBA" id="ARBA00023125"/>
    </source>
</evidence>
<dbReference type="InterPro" id="IPR011006">
    <property type="entry name" value="CheY-like_superfamily"/>
</dbReference>
<dbReference type="Proteomes" id="UP000247523">
    <property type="component" value="Unassembled WGS sequence"/>
</dbReference>
<name>A0A318EUB0_9FIRM</name>
<sequence>MSGKVLIVDDDVAIRKLLSKVITTNGLEPQTACNGTQALELIKSFTYKLILLDINMTDIDGFYVIKKIRQQGLNVPIIVVSGRNEDYDALYGLDLGADDYIMKPFNPVILGAKVKALIRRNAASAISNKTIQQVGPFQFNNATMKFYKNDIEIVLSSKESQMMKLFLDHPGQVYTKDMLYEQIWGDCIVDENAIMVYISHLRNKIEQHPKRPKYLLTVWGVGYQFVVE</sequence>
<dbReference type="Gene3D" id="6.10.250.690">
    <property type="match status" value="1"/>
</dbReference>
<dbReference type="GO" id="GO:0000156">
    <property type="term" value="F:phosphorelay response regulator activity"/>
    <property type="evidence" value="ECO:0007669"/>
    <property type="project" value="TreeGrafter"/>
</dbReference>
<keyword evidence="2 8" id="KW-0597">Phosphoprotein</keyword>
<keyword evidence="4" id="KW-0805">Transcription regulation</keyword>
<dbReference type="SUPFAM" id="SSF52172">
    <property type="entry name" value="CheY-like"/>
    <property type="match status" value="1"/>
</dbReference>
<dbReference type="PROSITE" id="PS50110">
    <property type="entry name" value="RESPONSE_REGULATORY"/>
    <property type="match status" value="1"/>
</dbReference>
<dbReference type="InterPro" id="IPR001789">
    <property type="entry name" value="Sig_transdc_resp-reg_receiver"/>
</dbReference>
<dbReference type="PANTHER" id="PTHR48111:SF40">
    <property type="entry name" value="PHOSPHATE REGULON TRANSCRIPTIONAL REGULATORY PROTEIN PHOB"/>
    <property type="match status" value="1"/>
</dbReference>
<dbReference type="CDD" id="cd17574">
    <property type="entry name" value="REC_OmpR"/>
    <property type="match status" value="1"/>
</dbReference>
<dbReference type="GO" id="GO:0005829">
    <property type="term" value="C:cytosol"/>
    <property type="evidence" value="ECO:0007669"/>
    <property type="project" value="TreeGrafter"/>
</dbReference>
<feature type="domain" description="Response regulatory" evidence="10">
    <location>
        <begin position="4"/>
        <end position="118"/>
    </location>
</feature>
<keyword evidence="5 9" id="KW-0238">DNA-binding</keyword>
<evidence type="ECO:0000313" key="12">
    <source>
        <dbReference type="EMBL" id="PXV95832.1"/>
    </source>
</evidence>
<evidence type="ECO:0000259" key="11">
    <source>
        <dbReference type="PROSITE" id="PS51755"/>
    </source>
</evidence>
<accession>A0A318EUB0</accession>
<dbReference type="InterPro" id="IPR001867">
    <property type="entry name" value="OmpR/PhoB-type_DNA-bd"/>
</dbReference>
<keyword evidence="14" id="KW-1185">Reference proteome</keyword>
<evidence type="ECO:0000256" key="2">
    <source>
        <dbReference type="ARBA" id="ARBA00022553"/>
    </source>
</evidence>
<dbReference type="GO" id="GO:0006355">
    <property type="term" value="P:regulation of DNA-templated transcription"/>
    <property type="evidence" value="ECO:0007669"/>
    <property type="project" value="InterPro"/>
</dbReference>
<evidence type="ECO:0000256" key="8">
    <source>
        <dbReference type="PROSITE-ProRule" id="PRU00169"/>
    </source>
</evidence>
<evidence type="ECO:0000256" key="7">
    <source>
        <dbReference type="ARBA" id="ARBA00024867"/>
    </source>
</evidence>
<dbReference type="RefSeq" id="WP_110290170.1">
    <property type="nucleotide sequence ID" value="NZ_NOKA02000001.1"/>
</dbReference>
<protein>
    <recommendedName>
        <fullName evidence="1">Stage 0 sporulation protein A homolog</fullName>
    </recommendedName>
</protein>
<evidence type="ECO:0000313" key="13">
    <source>
        <dbReference type="EMBL" id="RDY33107.1"/>
    </source>
</evidence>
<comment type="caution">
    <text evidence="12">The sequence shown here is derived from an EMBL/GenBank/DDBJ whole genome shotgun (WGS) entry which is preliminary data.</text>
</comment>
<organism evidence="12 15">
    <name type="scientific">Lachnotalea glycerini</name>
    <dbReference type="NCBI Taxonomy" id="1763509"/>
    <lineage>
        <taxon>Bacteria</taxon>
        <taxon>Bacillati</taxon>
        <taxon>Bacillota</taxon>
        <taxon>Clostridia</taxon>
        <taxon>Lachnospirales</taxon>
        <taxon>Lachnospiraceae</taxon>
        <taxon>Lachnotalea</taxon>
    </lineage>
</organism>
<dbReference type="EMBL" id="QICS01000001">
    <property type="protein sequence ID" value="PXV95832.1"/>
    <property type="molecule type" value="Genomic_DNA"/>
</dbReference>